<dbReference type="HOGENOM" id="CLU_035526_0_0_1"/>
<feature type="region of interest" description="Disordered" evidence="1">
    <location>
        <begin position="99"/>
        <end position="118"/>
    </location>
</feature>
<dbReference type="EMBL" id="KN819397">
    <property type="protein sequence ID" value="KIJ10736.1"/>
    <property type="molecule type" value="Genomic_DNA"/>
</dbReference>
<gene>
    <name evidence="2" type="ORF">PAXINDRAFT_16282</name>
</gene>
<feature type="compositionally biased region" description="Basic and acidic residues" evidence="1">
    <location>
        <begin position="425"/>
        <end position="436"/>
    </location>
</feature>
<feature type="compositionally biased region" description="Polar residues" evidence="1">
    <location>
        <begin position="28"/>
        <end position="38"/>
    </location>
</feature>
<feature type="region of interest" description="Disordered" evidence="1">
    <location>
        <begin position="367"/>
        <end position="436"/>
    </location>
</feature>
<name>A0A0C9TU46_PAXIN</name>
<feature type="region of interest" description="Disordered" evidence="1">
    <location>
        <begin position="1"/>
        <end position="70"/>
    </location>
</feature>
<reference evidence="3" key="2">
    <citation type="submission" date="2015-01" db="EMBL/GenBank/DDBJ databases">
        <title>Evolutionary Origins and Diversification of the Mycorrhizal Mutualists.</title>
        <authorList>
            <consortium name="DOE Joint Genome Institute"/>
            <consortium name="Mycorrhizal Genomics Consortium"/>
            <person name="Kohler A."/>
            <person name="Kuo A."/>
            <person name="Nagy L.G."/>
            <person name="Floudas D."/>
            <person name="Copeland A."/>
            <person name="Barry K.W."/>
            <person name="Cichocki N."/>
            <person name="Veneault-Fourrey C."/>
            <person name="LaButti K."/>
            <person name="Lindquist E.A."/>
            <person name="Lipzen A."/>
            <person name="Lundell T."/>
            <person name="Morin E."/>
            <person name="Murat C."/>
            <person name="Riley R."/>
            <person name="Ohm R."/>
            <person name="Sun H."/>
            <person name="Tunlid A."/>
            <person name="Henrissat B."/>
            <person name="Grigoriev I.V."/>
            <person name="Hibbett D.S."/>
            <person name="Martin F."/>
        </authorList>
    </citation>
    <scope>NUCLEOTIDE SEQUENCE [LARGE SCALE GENOMIC DNA]</scope>
    <source>
        <strain evidence="3">ATCC 200175</strain>
    </source>
</reference>
<feature type="compositionally biased region" description="Polar residues" evidence="1">
    <location>
        <begin position="414"/>
        <end position="423"/>
    </location>
</feature>
<dbReference type="OrthoDB" id="2631297at2759"/>
<feature type="compositionally biased region" description="Polar residues" evidence="1">
    <location>
        <begin position="1"/>
        <end position="10"/>
    </location>
</feature>
<feature type="compositionally biased region" description="Polar residues" evidence="1">
    <location>
        <begin position="45"/>
        <end position="60"/>
    </location>
</feature>
<evidence type="ECO:0000256" key="1">
    <source>
        <dbReference type="SAM" id="MobiDB-lite"/>
    </source>
</evidence>
<evidence type="ECO:0000313" key="2">
    <source>
        <dbReference type="EMBL" id="KIJ10736.1"/>
    </source>
</evidence>
<organism evidence="2 3">
    <name type="scientific">Paxillus involutus ATCC 200175</name>
    <dbReference type="NCBI Taxonomy" id="664439"/>
    <lineage>
        <taxon>Eukaryota</taxon>
        <taxon>Fungi</taxon>
        <taxon>Dikarya</taxon>
        <taxon>Basidiomycota</taxon>
        <taxon>Agaricomycotina</taxon>
        <taxon>Agaricomycetes</taxon>
        <taxon>Agaricomycetidae</taxon>
        <taxon>Boletales</taxon>
        <taxon>Paxilineae</taxon>
        <taxon>Paxillaceae</taxon>
        <taxon>Paxillus</taxon>
    </lineage>
</organism>
<accession>A0A0C9TU46</accession>
<dbReference type="Proteomes" id="UP000053647">
    <property type="component" value="Unassembled WGS sequence"/>
</dbReference>
<reference evidence="2 3" key="1">
    <citation type="submission" date="2014-06" db="EMBL/GenBank/DDBJ databases">
        <authorList>
            <consortium name="DOE Joint Genome Institute"/>
            <person name="Kuo A."/>
            <person name="Kohler A."/>
            <person name="Nagy L.G."/>
            <person name="Floudas D."/>
            <person name="Copeland A."/>
            <person name="Barry K.W."/>
            <person name="Cichocki N."/>
            <person name="Veneault-Fourrey C."/>
            <person name="LaButti K."/>
            <person name="Lindquist E.A."/>
            <person name="Lipzen A."/>
            <person name="Lundell T."/>
            <person name="Morin E."/>
            <person name="Murat C."/>
            <person name="Sun H."/>
            <person name="Tunlid A."/>
            <person name="Henrissat B."/>
            <person name="Grigoriev I.V."/>
            <person name="Hibbett D.S."/>
            <person name="Martin F."/>
            <person name="Nordberg H.P."/>
            <person name="Cantor M.N."/>
            <person name="Hua S.X."/>
        </authorList>
    </citation>
    <scope>NUCLEOTIDE SEQUENCE [LARGE SCALE GENOMIC DNA]</scope>
    <source>
        <strain evidence="2 3">ATCC 200175</strain>
    </source>
</reference>
<feature type="compositionally biased region" description="Basic residues" evidence="1">
    <location>
        <begin position="384"/>
        <end position="396"/>
    </location>
</feature>
<proteinExistence type="predicted"/>
<keyword evidence="3" id="KW-1185">Reference proteome</keyword>
<protein>
    <submittedName>
        <fullName evidence="2">Uncharacterized protein</fullName>
    </submittedName>
</protein>
<dbReference type="AlphaFoldDB" id="A0A0C9TU46"/>
<sequence>MPYPNPTSRALSLAPSGRGGTPMDDYQTLYSIPRSQSRMPVGNTYHGQRSDSASSHNYSLESPLVEKMTGQQDAINELKESNENITSQLNAQAAALEALEKQPSKKKQASKGGSNEHAASEPIIHPLFCDLCGIDRAASKKTCVHLLALGVKKLEDGALYKALKDGREVWHPDWLGKVDDDINAKFIAEVAKCVWNNEKSQQANRMRGRIPDEDYDIGTITECVKCYFRTIHARAMAYQNPTKAKEADEKLVAGRQRARHATAAKGRRLAALNWLEERAAGPGDGDELENNKDVIFTMIQTEFGSDILSYESDELSDDARRRRKDADVGRLANMAIGHEWRSVDYTAFLRFLSLHVMKIQVQVDKQGPATKTTSASSDIVEPPKKHRKMQVKKLHKRVFDAAPRNMSEDPPSSRKGTPFSTMVSEKWKKEHPDVVS</sequence>
<evidence type="ECO:0000313" key="3">
    <source>
        <dbReference type="Proteomes" id="UP000053647"/>
    </source>
</evidence>